<comment type="pathway">
    <text evidence="1">Protein modification; protein lipoylation via endogenous pathway; protein N(6)-(lipoyl)lysine from octanoyl-[acyl-carrier-protein]: step 1/2.</text>
</comment>
<proteinExistence type="inferred from homology"/>
<dbReference type="EC" id="2.3.1.181" evidence="2"/>
<dbReference type="AlphaFoldDB" id="A0A484HBG7"/>
<dbReference type="CDD" id="cd16444">
    <property type="entry name" value="LipB"/>
    <property type="match status" value="1"/>
</dbReference>
<evidence type="ECO:0000256" key="1">
    <source>
        <dbReference type="ARBA" id="ARBA00004821"/>
    </source>
</evidence>
<dbReference type="PANTHER" id="PTHR10993">
    <property type="entry name" value="OCTANOYLTRANSFERASE"/>
    <property type="match status" value="1"/>
</dbReference>
<feature type="domain" description="BPL/LPL catalytic" evidence="5">
    <location>
        <begin position="36"/>
        <end position="216"/>
    </location>
</feature>
<evidence type="ECO:0000256" key="3">
    <source>
        <dbReference type="ARBA" id="ARBA00022679"/>
    </source>
</evidence>
<dbReference type="InterPro" id="IPR020605">
    <property type="entry name" value="Octanoyltransferase_CS"/>
</dbReference>
<dbReference type="SUPFAM" id="SSF55681">
    <property type="entry name" value="Class II aaRS and biotin synthetases"/>
    <property type="match status" value="1"/>
</dbReference>
<keyword evidence="3 6" id="KW-0808">Transferase</keyword>
<evidence type="ECO:0000259" key="5">
    <source>
        <dbReference type="PROSITE" id="PS51733"/>
    </source>
</evidence>
<evidence type="ECO:0000256" key="4">
    <source>
        <dbReference type="ARBA" id="ARBA00023315"/>
    </source>
</evidence>
<dbReference type="PROSITE" id="PS01313">
    <property type="entry name" value="LIPB"/>
    <property type="match status" value="1"/>
</dbReference>
<dbReference type="PROSITE" id="PS51733">
    <property type="entry name" value="BPL_LPL_CATALYTIC"/>
    <property type="match status" value="1"/>
</dbReference>
<accession>A0A484HBG7</accession>
<dbReference type="GO" id="GO:0033819">
    <property type="term" value="F:lipoyl(octanoyl) transferase activity"/>
    <property type="evidence" value="ECO:0007669"/>
    <property type="project" value="UniProtKB-EC"/>
</dbReference>
<dbReference type="Gene3D" id="3.30.930.10">
    <property type="entry name" value="Bira Bifunctional Protein, Domain 2"/>
    <property type="match status" value="1"/>
</dbReference>
<evidence type="ECO:0000256" key="2">
    <source>
        <dbReference type="ARBA" id="ARBA00012334"/>
    </source>
</evidence>
<sequence length="220" mass="24050">MKTAKASIEWHTSQAPVSYPEAVAAMETRVKAIAAGQAAELIWLLEHPPLYTAGTSAVADELLQAERFPVYRSGRGGRYTYHGPGQRVVYVMLDVGARGADVHQFVYALEAWVLGALARLGVAGTRRAGRVGIWVTRDDGREEKIAAIGIRMRRWISLHGLALNVAPNLEHFSGIIPCGITTYSITSLKELGIVEHLAKVDKALKDSFHEILLLSRGQIL</sequence>
<dbReference type="HAMAP" id="MF_00013">
    <property type="entry name" value="LipB"/>
    <property type="match status" value="1"/>
</dbReference>
<dbReference type="InterPro" id="IPR000544">
    <property type="entry name" value="Octanoyltransferase"/>
</dbReference>
<protein>
    <recommendedName>
        <fullName evidence="2">lipoyl(octanoyl) transferase</fullName>
        <ecNumber evidence="2">2.3.1.181</ecNumber>
    </recommendedName>
</protein>
<dbReference type="GO" id="GO:0009249">
    <property type="term" value="P:protein lipoylation"/>
    <property type="evidence" value="ECO:0007669"/>
    <property type="project" value="InterPro"/>
</dbReference>
<dbReference type="NCBIfam" id="TIGR00214">
    <property type="entry name" value="lipB"/>
    <property type="match status" value="1"/>
</dbReference>
<dbReference type="EMBL" id="LR026963">
    <property type="protein sequence ID" value="VBB69132.1"/>
    <property type="molecule type" value="Genomic_DNA"/>
</dbReference>
<dbReference type="NCBIfam" id="NF010921">
    <property type="entry name" value="PRK14341.1"/>
    <property type="match status" value="1"/>
</dbReference>
<dbReference type="PANTHER" id="PTHR10993:SF7">
    <property type="entry name" value="LIPOYLTRANSFERASE 2, MITOCHONDRIAL-RELATED"/>
    <property type="match status" value="1"/>
</dbReference>
<dbReference type="InterPro" id="IPR045864">
    <property type="entry name" value="aa-tRNA-synth_II/BPL/LPL"/>
</dbReference>
<organism evidence="6">
    <name type="scientific">invertebrate metagenome</name>
    <dbReference type="NCBI Taxonomy" id="1711999"/>
    <lineage>
        <taxon>unclassified sequences</taxon>
        <taxon>metagenomes</taxon>
        <taxon>organismal metagenomes</taxon>
    </lineage>
</organism>
<keyword evidence="4" id="KW-0012">Acyltransferase</keyword>
<gene>
    <name evidence="6" type="ORF">RIEGSTA812A_PEG_605</name>
</gene>
<dbReference type="UniPathway" id="UPA00538">
    <property type="reaction ID" value="UER00592"/>
</dbReference>
<dbReference type="Pfam" id="PF21948">
    <property type="entry name" value="LplA-B_cat"/>
    <property type="match status" value="1"/>
</dbReference>
<dbReference type="PIRSF" id="PIRSF016262">
    <property type="entry name" value="LPLase"/>
    <property type="match status" value="1"/>
</dbReference>
<reference evidence="6" key="1">
    <citation type="submission" date="2018-10" db="EMBL/GenBank/DDBJ databases">
        <authorList>
            <person name="Gruber-Vodicka H."/>
            <person name="Jaeckle O."/>
        </authorList>
    </citation>
    <scope>NUCLEOTIDE SEQUENCE</scope>
</reference>
<name>A0A484HBG7_9ZZZZ</name>
<dbReference type="InterPro" id="IPR004143">
    <property type="entry name" value="BPL_LPL_catalytic"/>
</dbReference>
<evidence type="ECO:0000313" key="6">
    <source>
        <dbReference type="EMBL" id="VBB69132.1"/>
    </source>
</evidence>